<sequence>MKTLCDTIKCFRSSIFAEYVPMFLIMTLLFLGALYLSDEVSKNVVWYGIPSKISISGDFRFYPSNKKGQLLDEHWFWAVPADINDTENIQNIYEILEPQGVYKITGIRDEDDCDYRGIFLNINAEIDVKDFPCVASLTILDIVRVGTAIDIYPVQYTVGGTYKITQHEVGGNYKVIDLTAPTLNSPL</sequence>
<dbReference type="AlphaFoldDB" id="A0A0G0B245"/>
<gene>
    <name evidence="2" type="ORF">UR23_C0052G0002</name>
</gene>
<evidence type="ECO:0000313" key="3">
    <source>
        <dbReference type="Proteomes" id="UP000034349"/>
    </source>
</evidence>
<accession>A0A0G0B245</accession>
<dbReference type="Proteomes" id="UP000034349">
    <property type="component" value="Unassembled WGS sequence"/>
</dbReference>
<evidence type="ECO:0000313" key="2">
    <source>
        <dbReference type="EMBL" id="KKP32920.1"/>
    </source>
</evidence>
<proteinExistence type="predicted"/>
<feature type="transmembrane region" description="Helical" evidence="1">
    <location>
        <begin position="16"/>
        <end position="36"/>
    </location>
</feature>
<name>A0A0G0B245_9BACT</name>
<reference evidence="2 3" key="1">
    <citation type="journal article" date="2015" name="Nature">
        <title>rRNA introns, odd ribosomes, and small enigmatic genomes across a large radiation of phyla.</title>
        <authorList>
            <person name="Brown C.T."/>
            <person name="Hug L.A."/>
            <person name="Thomas B.C."/>
            <person name="Sharon I."/>
            <person name="Castelle C.J."/>
            <person name="Singh A."/>
            <person name="Wilkins M.J."/>
            <person name="Williams K.H."/>
            <person name="Banfield J.F."/>
        </authorList>
    </citation>
    <scope>NUCLEOTIDE SEQUENCE [LARGE SCALE GENOMIC DNA]</scope>
</reference>
<protein>
    <submittedName>
        <fullName evidence="2">Uncharacterized protein</fullName>
    </submittedName>
</protein>
<evidence type="ECO:0000256" key="1">
    <source>
        <dbReference type="SAM" id="Phobius"/>
    </source>
</evidence>
<keyword evidence="1" id="KW-0812">Transmembrane</keyword>
<comment type="caution">
    <text evidence="2">The sequence shown here is derived from an EMBL/GenBank/DDBJ whole genome shotgun (WGS) entry which is preliminary data.</text>
</comment>
<dbReference type="EMBL" id="LBOK01000052">
    <property type="protein sequence ID" value="KKP32920.1"/>
    <property type="molecule type" value="Genomic_DNA"/>
</dbReference>
<keyword evidence="1" id="KW-0472">Membrane</keyword>
<keyword evidence="1" id="KW-1133">Transmembrane helix</keyword>
<organism evidence="2 3">
    <name type="scientific">Candidatus Roizmanbacteria bacterium GW2011_GWA2_32_13</name>
    <dbReference type="NCBI Taxonomy" id="1618475"/>
    <lineage>
        <taxon>Bacteria</taxon>
        <taxon>Candidatus Roizmaniibacteriota</taxon>
    </lineage>
</organism>